<evidence type="ECO:0000313" key="8">
    <source>
        <dbReference type="EMBL" id="CAI9944373.1"/>
    </source>
</evidence>
<evidence type="ECO:0000256" key="3">
    <source>
        <dbReference type="ARBA" id="ARBA00022692"/>
    </source>
</evidence>
<evidence type="ECO:0000313" key="12">
    <source>
        <dbReference type="Proteomes" id="UP001642409"/>
    </source>
</evidence>
<dbReference type="PANTHER" id="PTHR12822:SF2">
    <property type="entry name" value="PROTEIN YIPF"/>
    <property type="match status" value="1"/>
</dbReference>
<dbReference type="InterPro" id="IPR039765">
    <property type="entry name" value="Yip5/YIPF1/YIPF2"/>
</dbReference>
<dbReference type="InterPro" id="IPR006977">
    <property type="entry name" value="Yip1_dom"/>
</dbReference>
<comment type="caution">
    <text evidence="9">The sequence shown here is derived from an EMBL/GenBank/DDBJ whole genome shotgun (WGS) entry which is preliminary data.</text>
</comment>
<feature type="transmembrane region" description="Helical" evidence="6">
    <location>
        <begin position="127"/>
        <end position="150"/>
    </location>
</feature>
<feature type="domain" description="Yip1" evidence="7">
    <location>
        <begin position="73"/>
        <end position="243"/>
    </location>
</feature>
<evidence type="ECO:0000256" key="1">
    <source>
        <dbReference type="ARBA" id="ARBA00004141"/>
    </source>
</evidence>
<comment type="similarity">
    <text evidence="2 6">Belongs to the YIP1 family.</text>
</comment>
<dbReference type="EMBL" id="CAXDID020000280">
    <property type="protein sequence ID" value="CAL6069904.1"/>
    <property type="molecule type" value="Genomic_DNA"/>
</dbReference>
<organism evidence="9">
    <name type="scientific">Hexamita inflata</name>
    <dbReference type="NCBI Taxonomy" id="28002"/>
    <lineage>
        <taxon>Eukaryota</taxon>
        <taxon>Metamonada</taxon>
        <taxon>Diplomonadida</taxon>
        <taxon>Hexamitidae</taxon>
        <taxon>Hexamitinae</taxon>
        <taxon>Hexamita</taxon>
    </lineage>
</organism>
<evidence type="ECO:0000256" key="2">
    <source>
        <dbReference type="ARBA" id="ARBA00010596"/>
    </source>
</evidence>
<evidence type="ECO:0000256" key="5">
    <source>
        <dbReference type="ARBA" id="ARBA00023136"/>
    </source>
</evidence>
<dbReference type="EMBL" id="CATOUU010000724">
    <property type="protein sequence ID" value="CAI9944373.1"/>
    <property type="molecule type" value="Genomic_DNA"/>
</dbReference>
<sequence length="256" mass="28269">MADFDPTANNQQYGQPQVQYSEGLMGAPPAAVTNLVNENIPEGCTKVFKLVYWQQFFQSTTAEVFQRCLQSLIIFKGDFIADVIQTKPDLWYPVWNVITLIFAAFVSGVITAMVQSTSDVGAQASTIGIFSGVLAGYAFLVPALLGAICWCMDMEDISYMVLLDLIVYSMTILIPIFIFYPISSIITTAKVMRTVAIIIYSVCAAWSQIFIVYHGLRYVRTFKGTKGMIVGISLAIILLHAAFLVTIGCLMFVIKT</sequence>
<dbReference type="GO" id="GO:0000139">
    <property type="term" value="C:Golgi membrane"/>
    <property type="evidence" value="ECO:0007669"/>
    <property type="project" value="UniProtKB-SubCell"/>
</dbReference>
<dbReference type="Pfam" id="PF04893">
    <property type="entry name" value="Yip1"/>
    <property type="match status" value="1"/>
</dbReference>
<name>A0AA86QUJ2_9EUKA</name>
<protein>
    <recommendedName>
        <fullName evidence="6">Protein YIPF</fullName>
    </recommendedName>
</protein>
<comment type="subcellular location">
    <subcellularLocation>
        <location evidence="6">Golgi apparatus membrane</location>
        <topology evidence="6">Multi-pass membrane protein</topology>
    </subcellularLocation>
    <subcellularLocation>
        <location evidence="1">Membrane</location>
        <topology evidence="1">Multi-pass membrane protein</topology>
    </subcellularLocation>
</comment>
<dbReference type="AlphaFoldDB" id="A0AA86QUJ2"/>
<dbReference type="GO" id="GO:0031267">
    <property type="term" value="F:small GTPase binding"/>
    <property type="evidence" value="ECO:0007669"/>
    <property type="project" value="InterPro"/>
</dbReference>
<evidence type="ECO:0000313" key="11">
    <source>
        <dbReference type="EMBL" id="CAL6098250.1"/>
    </source>
</evidence>
<gene>
    <name evidence="8" type="ORF">HINF_LOCUS32018</name>
    <name evidence="9" type="ORF">HINF_LOCUS52063</name>
    <name evidence="10" type="ORF">HINF_LOCUS54202</name>
    <name evidence="11" type="ORF">HINF_LOCUS69518</name>
</gene>
<evidence type="ECO:0000259" key="7">
    <source>
        <dbReference type="Pfam" id="PF04893"/>
    </source>
</evidence>
<evidence type="ECO:0000256" key="4">
    <source>
        <dbReference type="ARBA" id="ARBA00022989"/>
    </source>
</evidence>
<evidence type="ECO:0000313" key="10">
    <source>
        <dbReference type="EMBL" id="CAL6069904.1"/>
    </source>
</evidence>
<feature type="transmembrane region" description="Helical" evidence="6">
    <location>
        <begin position="94"/>
        <end position="115"/>
    </location>
</feature>
<keyword evidence="12" id="KW-1185">Reference proteome</keyword>
<dbReference type="PANTHER" id="PTHR12822">
    <property type="entry name" value="PROTEIN YIPF"/>
    <property type="match status" value="1"/>
</dbReference>
<keyword evidence="3 6" id="KW-0812">Transmembrane</keyword>
<feature type="transmembrane region" description="Helical" evidence="6">
    <location>
        <begin position="228"/>
        <end position="254"/>
    </location>
</feature>
<keyword evidence="5 6" id="KW-0472">Membrane</keyword>
<dbReference type="GO" id="GO:0016192">
    <property type="term" value="P:vesicle-mediated transport"/>
    <property type="evidence" value="ECO:0007669"/>
    <property type="project" value="InterPro"/>
</dbReference>
<dbReference type="EMBL" id="CATOUU010000976">
    <property type="protein sequence ID" value="CAI9964418.1"/>
    <property type="molecule type" value="Genomic_DNA"/>
</dbReference>
<feature type="transmembrane region" description="Helical" evidence="6">
    <location>
        <begin position="162"/>
        <end position="182"/>
    </location>
</feature>
<feature type="transmembrane region" description="Helical" evidence="6">
    <location>
        <begin position="194"/>
        <end position="216"/>
    </location>
</feature>
<dbReference type="EMBL" id="CAXDID020000507">
    <property type="protein sequence ID" value="CAL6098250.1"/>
    <property type="molecule type" value="Genomic_DNA"/>
</dbReference>
<accession>A0AA86QUJ2</accession>
<dbReference type="Proteomes" id="UP001642409">
    <property type="component" value="Unassembled WGS sequence"/>
</dbReference>
<evidence type="ECO:0000313" key="9">
    <source>
        <dbReference type="EMBL" id="CAI9964418.1"/>
    </source>
</evidence>
<evidence type="ECO:0000256" key="6">
    <source>
        <dbReference type="RuleBase" id="RU361264"/>
    </source>
</evidence>
<reference evidence="10 12" key="2">
    <citation type="submission" date="2024-07" db="EMBL/GenBank/DDBJ databases">
        <authorList>
            <person name="Akdeniz Z."/>
        </authorList>
    </citation>
    <scope>NUCLEOTIDE SEQUENCE [LARGE SCALE GENOMIC DNA]</scope>
</reference>
<keyword evidence="4 6" id="KW-1133">Transmembrane helix</keyword>
<proteinExistence type="inferred from homology"/>
<reference evidence="9" key="1">
    <citation type="submission" date="2023-06" db="EMBL/GenBank/DDBJ databases">
        <authorList>
            <person name="Kurt Z."/>
        </authorList>
    </citation>
    <scope>NUCLEOTIDE SEQUENCE</scope>
</reference>